<dbReference type="InterPro" id="IPR001279">
    <property type="entry name" value="Metallo-B-lactamas"/>
</dbReference>
<feature type="domain" description="Metallo-beta-lactamase" evidence="5">
    <location>
        <begin position="76"/>
        <end position="284"/>
    </location>
</feature>
<dbReference type="InterPro" id="IPR036866">
    <property type="entry name" value="RibonucZ/Hydroxyglut_hydro"/>
</dbReference>
<keyword evidence="2" id="KW-0479">Metal-binding</keyword>
<dbReference type="SMART" id="SM00849">
    <property type="entry name" value="Lactamase_B"/>
    <property type="match status" value="1"/>
</dbReference>
<evidence type="ECO:0000256" key="4">
    <source>
        <dbReference type="ARBA" id="ARBA00022833"/>
    </source>
</evidence>
<gene>
    <name evidence="6" type="ORF">I2H38_10645</name>
</gene>
<dbReference type="PANTHER" id="PTHR42978:SF6">
    <property type="entry name" value="QUORUM-QUENCHING LACTONASE YTNP-RELATED"/>
    <property type="match status" value="1"/>
</dbReference>
<evidence type="ECO:0000259" key="5">
    <source>
        <dbReference type="SMART" id="SM00849"/>
    </source>
</evidence>
<dbReference type="RefSeq" id="WP_196271825.1">
    <property type="nucleotide sequence ID" value="NZ_JADQDO010000004.1"/>
</dbReference>
<dbReference type="PANTHER" id="PTHR42978">
    <property type="entry name" value="QUORUM-QUENCHING LACTONASE YTNP-RELATED-RELATED"/>
    <property type="match status" value="1"/>
</dbReference>
<dbReference type="Proteomes" id="UP000599312">
    <property type="component" value="Unassembled WGS sequence"/>
</dbReference>
<comment type="similarity">
    <text evidence="1">Belongs to the metallo-beta-lactamase superfamily.</text>
</comment>
<dbReference type="AlphaFoldDB" id="A0A931BPS9"/>
<evidence type="ECO:0000256" key="1">
    <source>
        <dbReference type="ARBA" id="ARBA00007749"/>
    </source>
</evidence>
<reference evidence="6" key="1">
    <citation type="submission" date="2020-11" db="EMBL/GenBank/DDBJ databases">
        <authorList>
            <person name="Kim M.K."/>
        </authorList>
    </citation>
    <scope>NUCLEOTIDE SEQUENCE</scope>
    <source>
        <strain evidence="6">BT350</strain>
    </source>
</reference>
<keyword evidence="3" id="KW-0378">Hydrolase</keyword>
<dbReference type="CDD" id="cd07720">
    <property type="entry name" value="OPHC2-like_MBL-fold"/>
    <property type="match status" value="1"/>
</dbReference>
<evidence type="ECO:0000256" key="3">
    <source>
        <dbReference type="ARBA" id="ARBA00022801"/>
    </source>
</evidence>
<proteinExistence type="inferred from homology"/>
<dbReference type="InterPro" id="IPR051013">
    <property type="entry name" value="MBL_superfamily_lactonases"/>
</dbReference>
<comment type="caution">
    <text evidence="6">The sequence shown here is derived from an EMBL/GenBank/DDBJ whole genome shotgun (WGS) entry which is preliminary data.</text>
</comment>
<evidence type="ECO:0000313" key="7">
    <source>
        <dbReference type="Proteomes" id="UP000599312"/>
    </source>
</evidence>
<keyword evidence="4" id="KW-0862">Zinc</keyword>
<keyword evidence="7" id="KW-1185">Reference proteome</keyword>
<dbReference type="GO" id="GO:0046872">
    <property type="term" value="F:metal ion binding"/>
    <property type="evidence" value="ECO:0007669"/>
    <property type="project" value="UniProtKB-KW"/>
</dbReference>
<dbReference type="Pfam" id="PF00753">
    <property type="entry name" value="Lactamase_B"/>
    <property type="match status" value="1"/>
</dbReference>
<evidence type="ECO:0000313" key="6">
    <source>
        <dbReference type="EMBL" id="MBF9233833.1"/>
    </source>
</evidence>
<accession>A0A931BPS9</accession>
<sequence>MADTAPASSVSQIKESTESPVAKFYRYRLGAYHITAIFDGCSNVPLTSSFVLNATQEEVSKALAVAGFDSQTVPITFTPIVVELGSRLVVIDTGTGEANLERSKGLSGQFQMNLAAAGIDRNAIDTVVISHFHGDHVNGLLTADGERAFPNAEILAPSREWSFWMNDDEMRRASTDRMKGLFANNRRIFDRLRRQVTLYDWDDEIAPGIVAVGTPGHSPGHTSYLITSEGNSVFIQSDVTNVPALFACHPEWQAAFDYDPEMAVETRRRVYDMLSSERILVQGFHFPFPGVALIDRTAEGYRAVPVDI</sequence>
<protein>
    <submittedName>
        <fullName evidence="6">MBL fold metallo-hydrolase</fullName>
    </submittedName>
</protein>
<dbReference type="GO" id="GO:0016787">
    <property type="term" value="F:hydrolase activity"/>
    <property type="evidence" value="ECO:0007669"/>
    <property type="project" value="UniProtKB-KW"/>
</dbReference>
<dbReference type="SUPFAM" id="SSF56281">
    <property type="entry name" value="Metallo-hydrolase/oxidoreductase"/>
    <property type="match status" value="1"/>
</dbReference>
<dbReference type="EMBL" id="JADQDO010000004">
    <property type="protein sequence ID" value="MBF9233833.1"/>
    <property type="molecule type" value="Genomic_DNA"/>
</dbReference>
<name>A0A931BPS9_9HYPH</name>
<evidence type="ECO:0000256" key="2">
    <source>
        <dbReference type="ARBA" id="ARBA00022723"/>
    </source>
</evidence>
<organism evidence="6 7">
    <name type="scientific">Microvirga alba</name>
    <dbReference type="NCBI Taxonomy" id="2791025"/>
    <lineage>
        <taxon>Bacteria</taxon>
        <taxon>Pseudomonadati</taxon>
        <taxon>Pseudomonadota</taxon>
        <taxon>Alphaproteobacteria</taxon>
        <taxon>Hyphomicrobiales</taxon>
        <taxon>Methylobacteriaceae</taxon>
        <taxon>Microvirga</taxon>
    </lineage>
</organism>
<dbReference type="Gene3D" id="3.60.15.10">
    <property type="entry name" value="Ribonuclease Z/Hydroxyacylglutathione hydrolase-like"/>
    <property type="match status" value="1"/>
</dbReference>